<dbReference type="InterPro" id="IPR050302">
    <property type="entry name" value="Rab_GAP_TBC_domain"/>
</dbReference>
<evidence type="ECO:0000313" key="5">
    <source>
        <dbReference type="Proteomes" id="UP001381693"/>
    </source>
</evidence>
<dbReference type="GO" id="GO:0016192">
    <property type="term" value="P:vesicle-mediated transport"/>
    <property type="evidence" value="ECO:0007669"/>
    <property type="project" value="UniProtKB-ARBA"/>
</dbReference>
<dbReference type="PROSITE" id="PS50086">
    <property type="entry name" value="TBC_RABGAP"/>
    <property type="match status" value="1"/>
</dbReference>
<dbReference type="GO" id="GO:0031267">
    <property type="term" value="F:small GTPase binding"/>
    <property type="evidence" value="ECO:0007669"/>
    <property type="project" value="TreeGrafter"/>
</dbReference>
<evidence type="ECO:0000313" key="4">
    <source>
        <dbReference type="EMBL" id="KAK7066370.1"/>
    </source>
</evidence>
<dbReference type="AlphaFoldDB" id="A0AAN8ZZ92"/>
<dbReference type="InterPro" id="IPR000195">
    <property type="entry name" value="Rab-GAP-TBC_dom"/>
</dbReference>
<dbReference type="GO" id="GO:0031410">
    <property type="term" value="C:cytoplasmic vesicle"/>
    <property type="evidence" value="ECO:0007669"/>
    <property type="project" value="UniProtKB-ARBA"/>
</dbReference>
<feature type="region of interest" description="Disordered" evidence="2">
    <location>
        <begin position="1"/>
        <end position="58"/>
    </location>
</feature>
<dbReference type="GO" id="GO:0005096">
    <property type="term" value="F:GTPase activator activity"/>
    <property type="evidence" value="ECO:0007669"/>
    <property type="project" value="TreeGrafter"/>
</dbReference>
<evidence type="ECO:0000256" key="1">
    <source>
        <dbReference type="SAM" id="Coils"/>
    </source>
</evidence>
<reference evidence="4 5" key="1">
    <citation type="submission" date="2023-11" db="EMBL/GenBank/DDBJ databases">
        <title>Halocaridina rubra genome assembly.</title>
        <authorList>
            <person name="Smith C."/>
        </authorList>
    </citation>
    <scope>NUCLEOTIDE SEQUENCE [LARGE SCALE GENOMIC DNA]</scope>
    <source>
        <strain evidence="4">EP-1</strain>
        <tissue evidence="4">Whole</tissue>
    </source>
</reference>
<dbReference type="Pfam" id="PF00566">
    <property type="entry name" value="RabGAP-TBC"/>
    <property type="match status" value="1"/>
</dbReference>
<evidence type="ECO:0000256" key="2">
    <source>
        <dbReference type="SAM" id="MobiDB-lite"/>
    </source>
</evidence>
<dbReference type="InterPro" id="IPR035969">
    <property type="entry name" value="Rab-GAP_TBC_sf"/>
</dbReference>
<organism evidence="4 5">
    <name type="scientific">Halocaridina rubra</name>
    <name type="common">Hawaiian red shrimp</name>
    <dbReference type="NCBI Taxonomy" id="373956"/>
    <lineage>
        <taxon>Eukaryota</taxon>
        <taxon>Metazoa</taxon>
        <taxon>Ecdysozoa</taxon>
        <taxon>Arthropoda</taxon>
        <taxon>Crustacea</taxon>
        <taxon>Multicrustacea</taxon>
        <taxon>Malacostraca</taxon>
        <taxon>Eumalacostraca</taxon>
        <taxon>Eucarida</taxon>
        <taxon>Decapoda</taxon>
        <taxon>Pleocyemata</taxon>
        <taxon>Caridea</taxon>
        <taxon>Atyoidea</taxon>
        <taxon>Atyidae</taxon>
        <taxon>Halocaridina</taxon>
    </lineage>
</organism>
<feature type="coiled-coil region" evidence="1">
    <location>
        <begin position="101"/>
        <end position="133"/>
    </location>
</feature>
<dbReference type="SMART" id="SM00164">
    <property type="entry name" value="TBC"/>
    <property type="match status" value="1"/>
</dbReference>
<dbReference type="PANTHER" id="PTHR47219">
    <property type="entry name" value="RAB GTPASE-ACTIVATING PROTEIN 1-LIKE"/>
    <property type="match status" value="1"/>
</dbReference>
<dbReference type="FunFam" id="1.10.472.80:FF:000006">
    <property type="entry name" value="TBC1 domain family member 14"/>
    <property type="match status" value="1"/>
</dbReference>
<proteinExistence type="predicted"/>
<comment type="caution">
    <text evidence="4">The sequence shown here is derived from an EMBL/GenBank/DDBJ whole genome shotgun (WGS) entry which is preliminary data.</text>
</comment>
<feature type="domain" description="Rab-GAP TBC" evidence="3">
    <location>
        <begin position="158"/>
        <end position="368"/>
    </location>
</feature>
<evidence type="ECO:0000259" key="3">
    <source>
        <dbReference type="PROSITE" id="PS50086"/>
    </source>
</evidence>
<dbReference type="FunFam" id="1.10.10.750:FF:000005">
    <property type="entry name" value="TBC1 domain family member 14"/>
    <property type="match status" value="1"/>
</dbReference>
<keyword evidence="5" id="KW-1185">Reference proteome</keyword>
<feature type="compositionally biased region" description="Low complexity" evidence="2">
    <location>
        <begin position="14"/>
        <end position="48"/>
    </location>
</feature>
<dbReference type="Gene3D" id="1.10.472.80">
    <property type="entry name" value="Ypt/Rab-GAP domain of gyp1p, domain 3"/>
    <property type="match status" value="1"/>
</dbReference>
<dbReference type="FunFam" id="1.10.8.270:FF:000008">
    <property type="entry name" value="Putative TBC1 domain family member 14"/>
    <property type="match status" value="1"/>
</dbReference>
<protein>
    <recommendedName>
        <fullName evidence="3">Rab-GAP TBC domain-containing protein</fullName>
    </recommendedName>
</protein>
<gene>
    <name evidence="4" type="ORF">SK128_001112</name>
</gene>
<accession>A0AAN8ZZ92</accession>
<dbReference type="EMBL" id="JAXCGZ010019238">
    <property type="protein sequence ID" value="KAK7066370.1"/>
    <property type="molecule type" value="Genomic_DNA"/>
</dbReference>
<dbReference type="Gene3D" id="1.10.10.750">
    <property type="entry name" value="Ypt/Rab-GAP domain of gyp1p, domain 1"/>
    <property type="match status" value="1"/>
</dbReference>
<dbReference type="GO" id="GO:0005773">
    <property type="term" value="C:vacuole"/>
    <property type="evidence" value="ECO:0007669"/>
    <property type="project" value="UniProtKB-ARBA"/>
</dbReference>
<dbReference type="SUPFAM" id="SSF47923">
    <property type="entry name" value="Ypt/Rab-GAP domain of gyp1p"/>
    <property type="match status" value="2"/>
</dbReference>
<name>A0AAN8ZZ92_HALRR</name>
<keyword evidence="1" id="KW-0175">Coiled coil</keyword>
<sequence>MLRNLFSWRHKDGGSNTSDGASSTSSSPIPSSPVSSTSPGWRIFSRPSPRTPRSPDIKIRNSEVEAGSAGLIMENRPNNLPAKTAYEQLKHKQEYQQMVSAAKKKELREAKERKKAQANLQRQEEQLASAVAMWNNEFLPKWETMHTHKKCRELWWQGLPSCVRGRVWKMAIGNELNVTPQLYGIMVQRSVEKLVTLSECGSVASQDDVISDCGDLEGTLDLIHLDVSRTFPHLCIFQKGGPYHDPLHHILGAYACYRPDVGYVQGMSFLAATLLLNMDEADSFIAFSNLLNRPAHMAFFRVDQPVMCAYYQAFEELLVANLPSLGDHLKNIGVTPDLYILDWLLTVFSRPLPLDAAVRIWDVYLRDGEEFLLRAAIGILKMYEPVLMNQECTATAAQFLTRLPEDLCVDALFKAIASVRTSAQKRTFTHILQAHMDAIGSNAV</sequence>
<dbReference type="Gene3D" id="1.10.8.270">
    <property type="entry name" value="putative rabgap domain of human tbc1 domain family member 14 like domains"/>
    <property type="match status" value="1"/>
</dbReference>
<dbReference type="Proteomes" id="UP001381693">
    <property type="component" value="Unassembled WGS sequence"/>
</dbReference>
<dbReference type="PANTHER" id="PTHR47219:SF15">
    <property type="entry name" value="TBC1 DOMAIN FAMILY MEMBER 12 ISOFORM X1"/>
    <property type="match status" value="1"/>
</dbReference>